<evidence type="ECO:0000259" key="14">
    <source>
        <dbReference type="Pfam" id="PF00561"/>
    </source>
</evidence>
<evidence type="ECO:0000256" key="7">
    <source>
        <dbReference type="ARBA" id="ARBA00022490"/>
    </source>
</evidence>
<organism evidence="15 16">
    <name type="scientific">Acidihalobacter aeolianus</name>
    <dbReference type="NCBI Taxonomy" id="2792603"/>
    <lineage>
        <taxon>Bacteria</taxon>
        <taxon>Pseudomonadati</taxon>
        <taxon>Pseudomonadota</taxon>
        <taxon>Gammaproteobacteria</taxon>
        <taxon>Chromatiales</taxon>
        <taxon>Ectothiorhodospiraceae</taxon>
        <taxon>Acidihalobacter</taxon>
    </lineage>
</organism>
<evidence type="ECO:0000256" key="3">
    <source>
        <dbReference type="ARBA" id="ARBA00010088"/>
    </source>
</evidence>
<dbReference type="AlphaFoldDB" id="A0A1D8KB56"/>
<evidence type="ECO:0000256" key="11">
    <source>
        <dbReference type="PIRNR" id="PIRNR006431"/>
    </source>
</evidence>
<dbReference type="SUPFAM" id="SSF53474">
    <property type="entry name" value="alpha/beta-Hydrolases"/>
    <property type="match status" value="1"/>
</dbReference>
<feature type="domain" description="AB hydrolase-1" evidence="14">
    <location>
        <begin position="38"/>
        <end position="297"/>
    </location>
</feature>
<keyword evidence="9 11" id="KW-0378">Hydrolase</keyword>
<dbReference type="PIRSF" id="PIRSF006431">
    <property type="entry name" value="Pept_S33"/>
    <property type="match status" value="1"/>
</dbReference>
<dbReference type="PANTHER" id="PTHR43722:SF1">
    <property type="entry name" value="PROLINE IMINOPEPTIDASE"/>
    <property type="match status" value="1"/>
</dbReference>
<dbReference type="KEGG" id="aaeo:BJI67_14945"/>
<dbReference type="PRINTS" id="PR00793">
    <property type="entry name" value="PROAMNOPTASE"/>
</dbReference>
<evidence type="ECO:0000256" key="1">
    <source>
        <dbReference type="ARBA" id="ARBA00001585"/>
    </source>
</evidence>
<evidence type="ECO:0000313" key="15">
    <source>
        <dbReference type="EMBL" id="AOV18185.1"/>
    </source>
</evidence>
<dbReference type="InterPro" id="IPR029058">
    <property type="entry name" value="AB_hydrolase_fold"/>
</dbReference>
<evidence type="ECO:0000256" key="4">
    <source>
        <dbReference type="ARBA" id="ARBA00012568"/>
    </source>
</evidence>
<feature type="active site" evidence="12">
    <location>
        <position position="267"/>
    </location>
</feature>
<dbReference type="PANTHER" id="PTHR43722">
    <property type="entry name" value="PROLINE IMINOPEPTIDASE"/>
    <property type="match status" value="1"/>
</dbReference>
<evidence type="ECO:0000256" key="6">
    <source>
        <dbReference type="ARBA" id="ARBA00022438"/>
    </source>
</evidence>
<comment type="similarity">
    <text evidence="3 11 13">Belongs to the peptidase S33 family.</text>
</comment>
<evidence type="ECO:0000256" key="9">
    <source>
        <dbReference type="ARBA" id="ARBA00022801"/>
    </source>
</evidence>
<evidence type="ECO:0000256" key="2">
    <source>
        <dbReference type="ARBA" id="ARBA00004496"/>
    </source>
</evidence>
<dbReference type="InterPro" id="IPR000073">
    <property type="entry name" value="AB_hydrolase_1"/>
</dbReference>
<reference evidence="15 16" key="1">
    <citation type="submission" date="2016-09" db="EMBL/GenBank/DDBJ databases">
        <title>Acidihalobacter prosperus V6 (DSM14174).</title>
        <authorList>
            <person name="Khaleque H.N."/>
            <person name="Ramsay J.P."/>
            <person name="Murphy R.J.T."/>
            <person name="Kaksonen A.H."/>
            <person name="Boxall N.J."/>
            <person name="Watkin E.L.J."/>
        </authorList>
    </citation>
    <scope>NUCLEOTIDE SEQUENCE [LARGE SCALE GENOMIC DNA]</scope>
    <source>
        <strain evidence="15 16">V6</strain>
    </source>
</reference>
<dbReference type="GO" id="GO:0005737">
    <property type="term" value="C:cytoplasm"/>
    <property type="evidence" value="ECO:0007669"/>
    <property type="project" value="UniProtKB-SubCell"/>
</dbReference>
<dbReference type="Proteomes" id="UP000095342">
    <property type="component" value="Chromosome"/>
</dbReference>
<proteinExistence type="inferred from homology"/>
<feature type="active site" description="Proton donor" evidence="12">
    <location>
        <position position="295"/>
    </location>
</feature>
<dbReference type="EMBL" id="CP017448">
    <property type="protein sequence ID" value="AOV18185.1"/>
    <property type="molecule type" value="Genomic_DNA"/>
</dbReference>
<evidence type="ECO:0000256" key="13">
    <source>
        <dbReference type="RuleBase" id="RU003421"/>
    </source>
</evidence>
<evidence type="ECO:0000256" key="12">
    <source>
        <dbReference type="PIRSR" id="PIRSR006431-1"/>
    </source>
</evidence>
<dbReference type="PRINTS" id="PR00111">
    <property type="entry name" value="ABHYDROLASE"/>
</dbReference>
<keyword evidence="8 11" id="KW-0645">Protease</keyword>
<protein>
    <recommendedName>
        <fullName evidence="5 11">Proline iminopeptidase</fullName>
        <shortName evidence="11">PIP</shortName>
        <ecNumber evidence="4 11">3.4.11.5</ecNumber>
    </recommendedName>
    <alternativeName>
        <fullName evidence="10 11">Prolyl aminopeptidase</fullName>
    </alternativeName>
</protein>
<sequence>MNRLSLFPNILPYRTHALEVDDRHTLYVEECGRPDGLPVVFLHGGPGSGCEAWHRRFFDPAIYRIVLFDQRGSGRSTPHAELTDNTTAHLVADIERIREYLEIDRWVLFGGSWGATLGLAYAEAHPERVRGAVLRGIFLCRAQDIAWFYQSGAGRLFPDYWQDFLAPIPAAERGDLVGAYRRRLVGEDEVARMAAARAWSLWEGRTATLYPNVTVEEHFADPHVALALARIENHYFVHQGFLEPDQLLAQAGRLAGTPGVIVHGRYDVICPVDQAWALSQAWSGSQLEIVPDAGHSAAEPGIVDALIRATNGLAARLA</sequence>
<comment type="catalytic activity">
    <reaction evidence="1 11 13">
        <text>Release of N-terminal proline from a peptide.</text>
        <dbReference type="EC" id="3.4.11.5"/>
    </reaction>
</comment>
<feature type="active site" description="Nucleophile" evidence="12">
    <location>
        <position position="112"/>
    </location>
</feature>
<dbReference type="InterPro" id="IPR005944">
    <property type="entry name" value="Pro_iminopeptidase"/>
</dbReference>
<evidence type="ECO:0000313" key="16">
    <source>
        <dbReference type="Proteomes" id="UP000095342"/>
    </source>
</evidence>
<dbReference type="GO" id="GO:0004177">
    <property type="term" value="F:aminopeptidase activity"/>
    <property type="evidence" value="ECO:0007669"/>
    <property type="project" value="UniProtKB-UniRule"/>
</dbReference>
<dbReference type="RefSeq" id="WP_070073715.1">
    <property type="nucleotide sequence ID" value="NZ_CP017448.1"/>
</dbReference>
<keyword evidence="6 11" id="KW-0031">Aminopeptidase</keyword>
<dbReference type="EC" id="3.4.11.5" evidence="4 11"/>
<dbReference type="Pfam" id="PF00561">
    <property type="entry name" value="Abhydrolase_1"/>
    <property type="match status" value="1"/>
</dbReference>
<keyword evidence="7 11" id="KW-0963">Cytoplasm</keyword>
<keyword evidence="16" id="KW-1185">Reference proteome</keyword>
<name>A0A1D8KB56_9GAMM</name>
<evidence type="ECO:0000256" key="10">
    <source>
        <dbReference type="ARBA" id="ARBA00029605"/>
    </source>
</evidence>
<accession>A0A1D8KB56</accession>
<evidence type="ECO:0000256" key="8">
    <source>
        <dbReference type="ARBA" id="ARBA00022670"/>
    </source>
</evidence>
<comment type="subcellular location">
    <subcellularLocation>
        <location evidence="2 11">Cytoplasm</location>
    </subcellularLocation>
</comment>
<evidence type="ECO:0000256" key="5">
    <source>
        <dbReference type="ARBA" id="ARBA00021843"/>
    </source>
</evidence>
<dbReference type="InterPro" id="IPR002410">
    <property type="entry name" value="Peptidase_S33"/>
</dbReference>
<gene>
    <name evidence="15" type="ORF">BJI67_14945</name>
</gene>
<dbReference type="Gene3D" id="3.40.50.1820">
    <property type="entry name" value="alpha/beta hydrolase"/>
    <property type="match status" value="1"/>
</dbReference>
<dbReference type="NCBIfam" id="TIGR01249">
    <property type="entry name" value="pro_imino_pep_1"/>
    <property type="match status" value="1"/>
</dbReference>
<dbReference type="GO" id="GO:0006508">
    <property type="term" value="P:proteolysis"/>
    <property type="evidence" value="ECO:0007669"/>
    <property type="project" value="UniProtKB-KW"/>
</dbReference>